<evidence type="ECO:0000313" key="3">
    <source>
        <dbReference type="EMBL" id="AQS58914.1"/>
    </source>
</evidence>
<dbReference type="OrthoDB" id="378730at2"/>
<dbReference type="EMBL" id="CP019698">
    <property type="protein sequence ID" value="AQS58914.1"/>
    <property type="molecule type" value="Genomic_DNA"/>
</dbReference>
<dbReference type="PANTHER" id="PTHR40252:SF2">
    <property type="entry name" value="BLR0328 PROTEIN"/>
    <property type="match status" value="1"/>
</dbReference>
<dbReference type="AlphaFoldDB" id="A0A1S6IVW4"/>
<dbReference type="RefSeq" id="WP_077713941.1">
    <property type="nucleotide sequence ID" value="NZ_CP019698.1"/>
</dbReference>
<accession>A0A1S6IVW4</accession>
<evidence type="ECO:0000259" key="2">
    <source>
        <dbReference type="SMART" id="SM01204"/>
    </source>
</evidence>
<feature type="domain" description="FIST" evidence="1">
    <location>
        <begin position="26"/>
        <end position="202"/>
    </location>
</feature>
<dbReference type="SMART" id="SM00897">
    <property type="entry name" value="FIST"/>
    <property type="match status" value="1"/>
</dbReference>
<proteinExistence type="predicted"/>
<dbReference type="PANTHER" id="PTHR40252">
    <property type="entry name" value="BLR0328 PROTEIN"/>
    <property type="match status" value="1"/>
</dbReference>
<gene>
    <name evidence="3" type="ORF">B0537_07340</name>
</gene>
<dbReference type="Pfam" id="PF08495">
    <property type="entry name" value="FIST"/>
    <property type="match status" value="1"/>
</dbReference>
<reference evidence="3 4" key="1">
    <citation type="journal article" date="2016" name="Int. J. Syst. Evol. Microbiol.">
        <title>Desulfotomaculum ferrireducens sp. nov., a moderately thermophilic sulfate-reducing and dissimilatory Fe(III)-reducing bacterium isolated from compost.</title>
        <authorList>
            <person name="Yang G."/>
            <person name="Guo J."/>
            <person name="Zhuang L."/>
            <person name="Yuan Y."/>
            <person name="Zhou S."/>
        </authorList>
    </citation>
    <scope>NUCLEOTIDE SEQUENCE [LARGE SCALE GENOMIC DNA]</scope>
    <source>
        <strain evidence="3 4">GSS09</strain>
    </source>
</reference>
<name>A0A1S6IVW4_9FIRM</name>
<dbReference type="KEGG" id="dfg:B0537_07340"/>
<dbReference type="InterPro" id="IPR019494">
    <property type="entry name" value="FIST_C"/>
</dbReference>
<feature type="domain" description="FIST C-domain" evidence="2">
    <location>
        <begin position="203"/>
        <end position="349"/>
    </location>
</feature>
<dbReference type="STRING" id="1833852.B0537_07340"/>
<dbReference type="GO" id="GO:0016301">
    <property type="term" value="F:kinase activity"/>
    <property type="evidence" value="ECO:0007669"/>
    <property type="project" value="UniProtKB-KW"/>
</dbReference>
<sequence length="366" mass="41037">MISKAAFCKPSGLESWRNFLNGLQEESTHGIFLMVAENTFFDYTILQPLFKEYKTLIFGGIFPGVIFEDDYYIEGVIGCSIGQPIHLEAIQSLEQFVPSNDTQGSMLILVDGRTYHIANFLYKIFETSGNGRGFIGGGAGSLHNQQQPVLFSQEGWLEQGAIIVRTTSFIGVGVGHGWQPMFGPLVVNSSEGNEIKEINWQKAFPYYQQLLWEKEKVRVEQANFFAVAKNYPFGMVKMDGSIIVRDPIRVEENGSIILVGEMPQNSIIMLLHGDKKHLISAAGEAVEQALTRYFELTNNKGKYVLMVDCISRALFLGEDFQKELRLIRQRIPKGIPLIGFLSFGEIGSNGDKYLEFYNKTTVVGVL</sequence>
<evidence type="ECO:0000259" key="1">
    <source>
        <dbReference type="SMART" id="SM00897"/>
    </source>
</evidence>
<evidence type="ECO:0000313" key="4">
    <source>
        <dbReference type="Proteomes" id="UP000189464"/>
    </source>
</evidence>
<dbReference type="InterPro" id="IPR013702">
    <property type="entry name" value="FIST_domain_N"/>
</dbReference>
<dbReference type="Proteomes" id="UP000189464">
    <property type="component" value="Chromosome"/>
</dbReference>
<dbReference type="SMART" id="SM01204">
    <property type="entry name" value="FIST_C"/>
    <property type="match status" value="1"/>
</dbReference>
<keyword evidence="3" id="KW-0418">Kinase</keyword>
<keyword evidence="4" id="KW-1185">Reference proteome</keyword>
<organism evidence="3 4">
    <name type="scientific">Desulforamulus ferrireducens</name>
    <dbReference type="NCBI Taxonomy" id="1833852"/>
    <lineage>
        <taxon>Bacteria</taxon>
        <taxon>Bacillati</taxon>
        <taxon>Bacillota</taxon>
        <taxon>Clostridia</taxon>
        <taxon>Eubacteriales</taxon>
        <taxon>Peptococcaceae</taxon>
        <taxon>Desulforamulus</taxon>
    </lineage>
</organism>
<keyword evidence="3" id="KW-0808">Transferase</keyword>
<dbReference type="Pfam" id="PF10442">
    <property type="entry name" value="FIST_C"/>
    <property type="match status" value="1"/>
</dbReference>
<protein>
    <submittedName>
        <fullName evidence="3">Histidine kinase</fullName>
    </submittedName>
</protein>